<keyword evidence="1" id="KW-0238">DNA-binding</keyword>
<protein>
    <submittedName>
        <fullName evidence="2">Integrase</fullName>
    </submittedName>
</protein>
<gene>
    <name evidence="2" type="ORF">UT176_00112</name>
</gene>
<accession>A0A2U3QPG7</accession>
<dbReference type="Proteomes" id="UP000244960">
    <property type="component" value="Chromosome I"/>
</dbReference>
<name>A0A2U3QPG7_ORITS</name>
<dbReference type="InterPro" id="IPR010998">
    <property type="entry name" value="Integrase_recombinase_N"/>
</dbReference>
<sequence>MLEIKLNLRPNLLRLFRYLSAIILNYFNQFRKRSNDISKEQKYATANLFLVNLGTIFNKAKKWRLIENNPTLVIEKHKMQADDLQESY</sequence>
<dbReference type="AlphaFoldDB" id="A0A2U3QPG7"/>
<evidence type="ECO:0000313" key="3">
    <source>
        <dbReference type="Proteomes" id="UP000244960"/>
    </source>
</evidence>
<organism evidence="2 3">
    <name type="scientific">Orientia tsutsugamushi</name>
    <name type="common">Rickettsia tsutsugamushi</name>
    <dbReference type="NCBI Taxonomy" id="784"/>
    <lineage>
        <taxon>Bacteria</taxon>
        <taxon>Pseudomonadati</taxon>
        <taxon>Pseudomonadota</taxon>
        <taxon>Alphaproteobacteria</taxon>
        <taxon>Rickettsiales</taxon>
        <taxon>Rickettsiaceae</taxon>
        <taxon>Rickettsieae</taxon>
        <taxon>Orientia</taxon>
    </lineage>
</organism>
<dbReference type="InterPro" id="IPR011010">
    <property type="entry name" value="DNA_brk_join_enz"/>
</dbReference>
<reference evidence="3" key="1">
    <citation type="submission" date="2018-03" db="EMBL/GenBank/DDBJ databases">
        <authorList>
            <person name="Batty M. E."/>
            <person name="Batty M E."/>
        </authorList>
    </citation>
    <scope>NUCLEOTIDE SEQUENCE [LARGE SCALE GENOMIC DNA]</scope>
</reference>
<dbReference type="Gene3D" id="1.10.150.130">
    <property type="match status" value="1"/>
</dbReference>
<dbReference type="EMBL" id="LS398547">
    <property type="protein sequence ID" value="SPR02826.1"/>
    <property type="molecule type" value="Genomic_DNA"/>
</dbReference>
<proteinExistence type="predicted"/>
<dbReference type="GO" id="GO:0003677">
    <property type="term" value="F:DNA binding"/>
    <property type="evidence" value="ECO:0007669"/>
    <property type="project" value="UniProtKB-KW"/>
</dbReference>
<dbReference type="SUPFAM" id="SSF56349">
    <property type="entry name" value="DNA breaking-rejoining enzymes"/>
    <property type="match status" value="1"/>
</dbReference>
<evidence type="ECO:0000313" key="2">
    <source>
        <dbReference type="EMBL" id="SPR02826.1"/>
    </source>
</evidence>
<evidence type="ECO:0000256" key="1">
    <source>
        <dbReference type="ARBA" id="ARBA00023125"/>
    </source>
</evidence>